<dbReference type="InterPro" id="IPR008547">
    <property type="entry name" value="DUF829_TMEM53"/>
</dbReference>
<dbReference type="Pfam" id="PF05705">
    <property type="entry name" value="DUF829"/>
    <property type="match status" value="1"/>
</dbReference>
<dbReference type="GO" id="GO:0017171">
    <property type="term" value="F:serine hydrolase activity"/>
    <property type="evidence" value="ECO:0007669"/>
    <property type="project" value="TreeGrafter"/>
</dbReference>
<organism evidence="1 2">
    <name type="scientific">Plakobranchus ocellatus</name>
    <dbReference type="NCBI Taxonomy" id="259542"/>
    <lineage>
        <taxon>Eukaryota</taxon>
        <taxon>Metazoa</taxon>
        <taxon>Spiralia</taxon>
        <taxon>Lophotrochozoa</taxon>
        <taxon>Mollusca</taxon>
        <taxon>Gastropoda</taxon>
        <taxon>Heterobranchia</taxon>
        <taxon>Euthyneura</taxon>
        <taxon>Panpulmonata</taxon>
        <taxon>Sacoglossa</taxon>
        <taxon>Placobranchoidea</taxon>
        <taxon>Plakobranchidae</taxon>
        <taxon>Plakobranchus</taxon>
    </lineage>
</organism>
<dbReference type="InterPro" id="IPR029058">
    <property type="entry name" value="AB_hydrolase_fold"/>
</dbReference>
<sequence>MTWLNAKDRHILRYSQLYTKQGLDVLVVKSELKDFLWPPNSMTFAEQLYEVLENQTNSYDHFFCHTMSLGSYNWNTLRMFLKQKGSPENVSGKFRGQIFDSVTAGAGKGGVLEESPVEGQTQVHALDRMVKGMISAKKRSPMMKLAIKSFSKAYFAATKSKTVRVYEESLKFFREEPLKAPTLFFASRDDPMCDAAVLEKLVEIWKKEHGFPVSIKVWEESAHAQHYIYHTEEYERLHGELLKTIFSTIHQC</sequence>
<protein>
    <submittedName>
        <fullName evidence="1">Williams-Beuren syndrome chromosomal region 27 protein-like</fullName>
    </submittedName>
</protein>
<dbReference type="SUPFAM" id="SSF53474">
    <property type="entry name" value="alpha/beta-Hydrolases"/>
    <property type="match status" value="1"/>
</dbReference>
<name>A0AAV4B257_9GAST</name>
<accession>A0AAV4B257</accession>
<keyword evidence="2" id="KW-1185">Reference proteome</keyword>
<dbReference type="AlphaFoldDB" id="A0AAV4B257"/>
<evidence type="ECO:0000313" key="2">
    <source>
        <dbReference type="Proteomes" id="UP000735302"/>
    </source>
</evidence>
<proteinExistence type="predicted"/>
<dbReference type="EMBL" id="BLXT01004580">
    <property type="protein sequence ID" value="GFO14680.1"/>
    <property type="molecule type" value="Genomic_DNA"/>
</dbReference>
<comment type="caution">
    <text evidence="1">The sequence shown here is derived from an EMBL/GenBank/DDBJ whole genome shotgun (WGS) entry which is preliminary data.</text>
</comment>
<gene>
    <name evidence="1" type="ORF">PoB_004118500</name>
</gene>
<dbReference type="PANTHER" id="PTHR20908">
    <property type="entry name" value="LD15586P"/>
    <property type="match status" value="1"/>
</dbReference>
<dbReference type="Proteomes" id="UP000735302">
    <property type="component" value="Unassembled WGS sequence"/>
</dbReference>
<reference evidence="1 2" key="1">
    <citation type="journal article" date="2021" name="Elife">
        <title>Chloroplast acquisition without the gene transfer in kleptoplastic sea slugs, Plakobranchus ocellatus.</title>
        <authorList>
            <person name="Maeda T."/>
            <person name="Takahashi S."/>
            <person name="Yoshida T."/>
            <person name="Shimamura S."/>
            <person name="Takaki Y."/>
            <person name="Nagai Y."/>
            <person name="Toyoda A."/>
            <person name="Suzuki Y."/>
            <person name="Arimoto A."/>
            <person name="Ishii H."/>
            <person name="Satoh N."/>
            <person name="Nishiyama T."/>
            <person name="Hasebe M."/>
            <person name="Maruyama T."/>
            <person name="Minagawa J."/>
            <person name="Obokata J."/>
            <person name="Shigenobu S."/>
        </authorList>
    </citation>
    <scope>NUCLEOTIDE SEQUENCE [LARGE SCALE GENOMIC DNA]</scope>
</reference>
<evidence type="ECO:0000313" key="1">
    <source>
        <dbReference type="EMBL" id="GFO14680.1"/>
    </source>
</evidence>
<dbReference type="PANTHER" id="PTHR20908:SF4">
    <property type="entry name" value="SI:DKEY-5I3.5"/>
    <property type="match status" value="1"/>
</dbReference>